<evidence type="ECO:0000256" key="1">
    <source>
        <dbReference type="SAM" id="Phobius"/>
    </source>
</evidence>
<reference evidence="2" key="1">
    <citation type="submission" date="2016-10" db="EMBL/GenBank/DDBJ databases">
        <authorList>
            <person name="de Groot N.N."/>
        </authorList>
    </citation>
    <scope>NUCLEOTIDE SEQUENCE</scope>
</reference>
<dbReference type="AlphaFoldDB" id="A0A1W1EJF6"/>
<keyword evidence="1" id="KW-1133">Transmembrane helix</keyword>
<evidence type="ECO:0008006" key="3">
    <source>
        <dbReference type="Google" id="ProtNLM"/>
    </source>
</evidence>
<name>A0A1W1EJF6_9ZZZZ</name>
<feature type="transmembrane region" description="Helical" evidence="1">
    <location>
        <begin position="6"/>
        <end position="22"/>
    </location>
</feature>
<dbReference type="EMBL" id="FRYL01000023">
    <property type="protein sequence ID" value="SHO81009.1"/>
    <property type="molecule type" value="Genomic_DNA"/>
</dbReference>
<sequence length="173" mass="19788">MQMVKKIFTIILAVILSIIIFAPKDRLYFMLEEQLKEQNQIVVSNEKLNSGFFGLEIKNGDISINEINLIKFDLIDISSFIFSSSVDIENMKIDKSVSSMLPISELNATITHNIISPMQIGIKITSGDITQYATLKMVEDGLIQIRINDINSTKWLKPFMKQDENGWYYETTI</sequence>
<gene>
    <name evidence="2" type="ORF">MNB_SV-15-61</name>
</gene>
<proteinExistence type="predicted"/>
<keyword evidence="1" id="KW-0812">Transmembrane</keyword>
<evidence type="ECO:0000313" key="2">
    <source>
        <dbReference type="EMBL" id="SHO81009.1"/>
    </source>
</evidence>
<protein>
    <recommendedName>
        <fullName evidence="3">AsmA domain-containing protein</fullName>
    </recommendedName>
</protein>
<organism evidence="2">
    <name type="scientific">hydrothermal vent metagenome</name>
    <dbReference type="NCBI Taxonomy" id="652676"/>
    <lineage>
        <taxon>unclassified sequences</taxon>
        <taxon>metagenomes</taxon>
        <taxon>ecological metagenomes</taxon>
    </lineage>
</organism>
<keyword evidence="1" id="KW-0472">Membrane</keyword>
<accession>A0A1W1EJF6</accession>